<protein>
    <submittedName>
        <fullName evidence="1">Uncharacterized protein</fullName>
    </submittedName>
</protein>
<evidence type="ECO:0000313" key="1">
    <source>
        <dbReference type="EMBL" id="CAA9376589.1"/>
    </source>
</evidence>
<organism evidence="1">
    <name type="scientific">uncultured Chloroflexia bacterium</name>
    <dbReference type="NCBI Taxonomy" id="1672391"/>
    <lineage>
        <taxon>Bacteria</taxon>
        <taxon>Bacillati</taxon>
        <taxon>Chloroflexota</taxon>
        <taxon>Chloroflexia</taxon>
        <taxon>environmental samples</taxon>
    </lineage>
</organism>
<accession>A0A6J4N2X5</accession>
<dbReference type="EMBL" id="CADCTR010002975">
    <property type="protein sequence ID" value="CAA9376589.1"/>
    <property type="molecule type" value="Genomic_DNA"/>
</dbReference>
<name>A0A6J4N2X5_9CHLR</name>
<dbReference type="AlphaFoldDB" id="A0A6J4N2X5"/>
<reference evidence="1" key="1">
    <citation type="submission" date="2020-02" db="EMBL/GenBank/DDBJ databases">
        <authorList>
            <person name="Meier V. D."/>
        </authorList>
    </citation>
    <scope>NUCLEOTIDE SEQUENCE</scope>
    <source>
        <strain evidence="1">AVDCRST_MAG93</strain>
    </source>
</reference>
<sequence length="44" mass="4988">MPSRSSSMTESIGERWGHYGSLEAFPLRALRALEAAMDTPEYRE</sequence>
<gene>
    <name evidence="1" type="ORF">AVDCRST_MAG93-8870</name>
</gene>
<proteinExistence type="predicted"/>